<keyword evidence="9" id="KW-1185">Reference proteome</keyword>
<dbReference type="Pfam" id="PF00067">
    <property type="entry name" value="p450"/>
    <property type="match status" value="1"/>
</dbReference>
<evidence type="ECO:0000256" key="7">
    <source>
        <dbReference type="PIRSR" id="PIRSR602403-1"/>
    </source>
</evidence>
<evidence type="ECO:0000256" key="5">
    <source>
        <dbReference type="ARBA" id="ARBA00023004"/>
    </source>
</evidence>
<dbReference type="CDD" id="cd11060">
    <property type="entry name" value="CYP57A1-like"/>
    <property type="match status" value="1"/>
</dbReference>
<comment type="cofactor">
    <cofactor evidence="1 7">
        <name>heme</name>
        <dbReference type="ChEBI" id="CHEBI:30413"/>
    </cofactor>
</comment>
<accession>A0AAV9HV62</accession>
<gene>
    <name evidence="8" type="ORF">QBC42DRAFT_336749</name>
</gene>
<evidence type="ECO:0000256" key="3">
    <source>
        <dbReference type="ARBA" id="ARBA00022617"/>
    </source>
</evidence>
<dbReference type="InterPro" id="IPR001128">
    <property type="entry name" value="Cyt_P450"/>
</dbReference>
<evidence type="ECO:0000256" key="2">
    <source>
        <dbReference type="ARBA" id="ARBA00010617"/>
    </source>
</evidence>
<sequence length="501" mass="56494">MEKLSRAMFSSHITPVAAVFLLGLVYILATTLHQYRRLRHIPGPPYAGLSKWWLARNELSGEMNLRLLGVSEKYGSIARIGPNLLLTSDPDLLKRMLAVRTKYKRGDWYDAAQFDPGHQNIISERDDAAHNKLRGKMAAGYSGKDVEGLELRVDRNVRGLIKLLDEKYVAKGKRFEFARKVQYFTLDAISDISFDEPFGFLTADSDLWQYIYTAESALTAVLFCTIWPWLTKIAASFPFNRLLPSDDDPFGFGKIKGIARKQASERYGPNKKVNNDMLGSFVNHGLTPKEAESEIIVQTLAGSDTTATAIRATMLHVVTNPRVLAAFHAELDARGITGRAPDAIISEAEARTLPYLQAIIKEGLRIWPPVTGLSNKVVPPEGDTFNGIHLPGGTNIGYCAWGVFRRRDIWGDDAAEFRPERWLETEPEKLKKMEATLELIFSYGRWQCLGRNIALMETNKVIVELLRRFDLILVDPTKPWVTKNISIHAQSGLWMRGYKRV</sequence>
<dbReference type="PRINTS" id="PR00385">
    <property type="entry name" value="P450"/>
</dbReference>
<dbReference type="InterPro" id="IPR002403">
    <property type="entry name" value="Cyt_P450_E_grp-IV"/>
</dbReference>
<dbReference type="GO" id="GO:0020037">
    <property type="term" value="F:heme binding"/>
    <property type="evidence" value="ECO:0007669"/>
    <property type="project" value="InterPro"/>
</dbReference>
<dbReference type="InterPro" id="IPR050121">
    <property type="entry name" value="Cytochrome_P450_monoxygenase"/>
</dbReference>
<keyword evidence="6 8" id="KW-0560">Oxidoreductase</keyword>
<reference evidence="8" key="1">
    <citation type="journal article" date="2023" name="Mol. Phylogenet. Evol.">
        <title>Genome-scale phylogeny and comparative genomics of the fungal order Sordariales.</title>
        <authorList>
            <person name="Hensen N."/>
            <person name="Bonometti L."/>
            <person name="Westerberg I."/>
            <person name="Brannstrom I.O."/>
            <person name="Guillou S."/>
            <person name="Cros-Aarteil S."/>
            <person name="Calhoun S."/>
            <person name="Haridas S."/>
            <person name="Kuo A."/>
            <person name="Mondo S."/>
            <person name="Pangilinan J."/>
            <person name="Riley R."/>
            <person name="LaButti K."/>
            <person name="Andreopoulos B."/>
            <person name="Lipzen A."/>
            <person name="Chen C."/>
            <person name="Yan M."/>
            <person name="Daum C."/>
            <person name="Ng V."/>
            <person name="Clum A."/>
            <person name="Steindorff A."/>
            <person name="Ohm R.A."/>
            <person name="Martin F."/>
            <person name="Silar P."/>
            <person name="Natvig D.O."/>
            <person name="Lalanne C."/>
            <person name="Gautier V."/>
            <person name="Ament-Velasquez S.L."/>
            <person name="Kruys A."/>
            <person name="Hutchinson M.I."/>
            <person name="Powell A.J."/>
            <person name="Barry K."/>
            <person name="Miller A.N."/>
            <person name="Grigoriev I.V."/>
            <person name="Debuchy R."/>
            <person name="Gladieux P."/>
            <person name="Hiltunen Thoren M."/>
            <person name="Johannesson H."/>
        </authorList>
    </citation>
    <scope>NUCLEOTIDE SEQUENCE</scope>
    <source>
        <strain evidence="8">PSN324</strain>
    </source>
</reference>
<keyword evidence="5 7" id="KW-0408">Iron</keyword>
<keyword evidence="4 7" id="KW-0479">Metal-binding</keyword>
<dbReference type="Gene3D" id="1.10.630.10">
    <property type="entry name" value="Cytochrome P450"/>
    <property type="match status" value="1"/>
</dbReference>
<comment type="caution">
    <text evidence="8">The sequence shown here is derived from an EMBL/GenBank/DDBJ whole genome shotgun (WGS) entry which is preliminary data.</text>
</comment>
<evidence type="ECO:0000256" key="4">
    <source>
        <dbReference type="ARBA" id="ARBA00022723"/>
    </source>
</evidence>
<reference evidence="8" key="2">
    <citation type="submission" date="2023-06" db="EMBL/GenBank/DDBJ databases">
        <authorList>
            <consortium name="Lawrence Berkeley National Laboratory"/>
            <person name="Mondo S.J."/>
            <person name="Hensen N."/>
            <person name="Bonometti L."/>
            <person name="Westerberg I."/>
            <person name="Brannstrom I.O."/>
            <person name="Guillou S."/>
            <person name="Cros-Aarteil S."/>
            <person name="Calhoun S."/>
            <person name="Haridas S."/>
            <person name="Kuo A."/>
            <person name="Pangilinan J."/>
            <person name="Riley R."/>
            <person name="Labutti K."/>
            <person name="Andreopoulos B."/>
            <person name="Lipzen A."/>
            <person name="Chen C."/>
            <person name="Yanf M."/>
            <person name="Daum C."/>
            <person name="Ng V."/>
            <person name="Clum A."/>
            <person name="Steindorff A."/>
            <person name="Ohm R."/>
            <person name="Martin F."/>
            <person name="Silar P."/>
            <person name="Natvig D."/>
            <person name="Lalanne C."/>
            <person name="Gautier V."/>
            <person name="Ament-Velasquez S.L."/>
            <person name="Kruys A."/>
            <person name="Hutchinson M.I."/>
            <person name="Powell A.J."/>
            <person name="Barry K."/>
            <person name="Miller A.N."/>
            <person name="Grigoriev I.V."/>
            <person name="Debuchy R."/>
            <person name="Gladieux P."/>
            <person name="Thoren M.H."/>
            <person name="Johannesson H."/>
        </authorList>
    </citation>
    <scope>NUCLEOTIDE SEQUENCE</scope>
    <source>
        <strain evidence="8">PSN324</strain>
    </source>
</reference>
<organism evidence="8 9">
    <name type="scientific">Cladorrhinum samala</name>
    <dbReference type="NCBI Taxonomy" id="585594"/>
    <lineage>
        <taxon>Eukaryota</taxon>
        <taxon>Fungi</taxon>
        <taxon>Dikarya</taxon>
        <taxon>Ascomycota</taxon>
        <taxon>Pezizomycotina</taxon>
        <taxon>Sordariomycetes</taxon>
        <taxon>Sordariomycetidae</taxon>
        <taxon>Sordariales</taxon>
        <taxon>Podosporaceae</taxon>
        <taxon>Cladorrhinum</taxon>
    </lineage>
</organism>
<dbReference type="InterPro" id="IPR036396">
    <property type="entry name" value="Cyt_P450_sf"/>
</dbReference>
<dbReference type="EMBL" id="MU864945">
    <property type="protein sequence ID" value="KAK4464777.1"/>
    <property type="molecule type" value="Genomic_DNA"/>
</dbReference>
<dbReference type="GO" id="GO:0005506">
    <property type="term" value="F:iron ion binding"/>
    <property type="evidence" value="ECO:0007669"/>
    <property type="project" value="InterPro"/>
</dbReference>
<proteinExistence type="inferred from homology"/>
<dbReference type="GO" id="GO:0004497">
    <property type="term" value="F:monooxygenase activity"/>
    <property type="evidence" value="ECO:0007669"/>
    <property type="project" value="UniProtKB-KW"/>
</dbReference>
<dbReference type="PANTHER" id="PTHR24305">
    <property type="entry name" value="CYTOCHROME P450"/>
    <property type="match status" value="1"/>
</dbReference>
<dbReference type="PANTHER" id="PTHR24305:SF168">
    <property type="entry name" value="P450, PUTATIVE (EUROFUNG)-RELATED"/>
    <property type="match status" value="1"/>
</dbReference>
<dbReference type="Proteomes" id="UP001321749">
    <property type="component" value="Unassembled WGS sequence"/>
</dbReference>
<evidence type="ECO:0000313" key="9">
    <source>
        <dbReference type="Proteomes" id="UP001321749"/>
    </source>
</evidence>
<dbReference type="GO" id="GO:0016705">
    <property type="term" value="F:oxidoreductase activity, acting on paired donors, with incorporation or reduction of molecular oxygen"/>
    <property type="evidence" value="ECO:0007669"/>
    <property type="project" value="InterPro"/>
</dbReference>
<protein>
    <submittedName>
        <fullName evidence="8">Cytochrome P450 monooxygenase mpaDE</fullName>
    </submittedName>
</protein>
<name>A0AAV9HV62_9PEZI</name>
<dbReference type="PRINTS" id="PR00465">
    <property type="entry name" value="EP450IV"/>
</dbReference>
<feature type="binding site" description="axial binding residue" evidence="7">
    <location>
        <position position="448"/>
    </location>
    <ligand>
        <name>heme</name>
        <dbReference type="ChEBI" id="CHEBI:30413"/>
    </ligand>
    <ligandPart>
        <name>Fe</name>
        <dbReference type="ChEBI" id="CHEBI:18248"/>
    </ligandPart>
</feature>
<dbReference type="AlphaFoldDB" id="A0AAV9HV62"/>
<comment type="similarity">
    <text evidence="2">Belongs to the cytochrome P450 family.</text>
</comment>
<evidence type="ECO:0000256" key="6">
    <source>
        <dbReference type="ARBA" id="ARBA00023033"/>
    </source>
</evidence>
<keyword evidence="6 8" id="KW-0503">Monooxygenase</keyword>
<keyword evidence="3 7" id="KW-0349">Heme</keyword>
<evidence type="ECO:0000313" key="8">
    <source>
        <dbReference type="EMBL" id="KAK4464777.1"/>
    </source>
</evidence>
<dbReference type="SUPFAM" id="SSF48264">
    <property type="entry name" value="Cytochrome P450"/>
    <property type="match status" value="1"/>
</dbReference>
<evidence type="ECO:0000256" key="1">
    <source>
        <dbReference type="ARBA" id="ARBA00001971"/>
    </source>
</evidence>